<name>A0A1E7Q283_9GAMM</name>
<protein>
    <submittedName>
        <fullName evidence="1">Uncharacterized protein</fullName>
    </submittedName>
</protein>
<organism evidence="1 2">
    <name type="scientific">Rheinheimera salexigens</name>
    <dbReference type="NCBI Taxonomy" id="1628148"/>
    <lineage>
        <taxon>Bacteria</taxon>
        <taxon>Pseudomonadati</taxon>
        <taxon>Pseudomonadota</taxon>
        <taxon>Gammaproteobacteria</taxon>
        <taxon>Chromatiales</taxon>
        <taxon>Chromatiaceae</taxon>
        <taxon>Rheinheimera</taxon>
    </lineage>
</organism>
<dbReference type="OrthoDB" id="5771089at2"/>
<dbReference type="AlphaFoldDB" id="A0A1E7Q283"/>
<dbReference type="EMBL" id="MKEK01000001">
    <property type="protein sequence ID" value="OEY68226.1"/>
    <property type="molecule type" value="Genomic_DNA"/>
</dbReference>
<comment type="caution">
    <text evidence="1">The sequence shown here is derived from an EMBL/GenBank/DDBJ whole genome shotgun (WGS) entry which is preliminary data.</text>
</comment>
<proteinExistence type="predicted"/>
<evidence type="ECO:0000313" key="1">
    <source>
        <dbReference type="EMBL" id="OEY68226.1"/>
    </source>
</evidence>
<dbReference type="Proteomes" id="UP000242258">
    <property type="component" value="Unassembled WGS sequence"/>
</dbReference>
<gene>
    <name evidence="1" type="ORF">BI198_00585</name>
</gene>
<accession>A0A1E7Q283</accession>
<evidence type="ECO:0000313" key="2">
    <source>
        <dbReference type="Proteomes" id="UP000242258"/>
    </source>
</evidence>
<keyword evidence="2" id="KW-1185">Reference proteome</keyword>
<sequence length="76" mass="8886">MHRERRHINKDIRTFWDDLNLAQKFAVSELQRFGYDLFCVRRMESGNLALLIADGHLAAIDRDGEINTAPNVKVRF</sequence>
<reference evidence="2" key="1">
    <citation type="submission" date="2016-09" db="EMBL/GenBank/DDBJ databases">
        <authorList>
            <person name="Wan X."/>
            <person name="Hou S."/>
        </authorList>
    </citation>
    <scope>NUCLEOTIDE SEQUENCE [LARGE SCALE GENOMIC DNA]</scope>
    <source>
        <strain evidence="2">KH87</strain>
    </source>
</reference>
<dbReference type="RefSeq" id="WP_070047793.1">
    <property type="nucleotide sequence ID" value="NZ_CBCSDO010000011.1"/>
</dbReference>